<dbReference type="GO" id="GO:0006457">
    <property type="term" value="P:protein folding"/>
    <property type="evidence" value="ECO:0007669"/>
    <property type="project" value="InterPro"/>
</dbReference>
<dbReference type="SUPFAM" id="SSF51064">
    <property type="entry name" value="Head domain of nucleotide exchange factor GrpE"/>
    <property type="match status" value="1"/>
</dbReference>
<proteinExistence type="predicted"/>
<accession>A0A7C9A9S4</accession>
<dbReference type="Gene3D" id="2.30.22.10">
    <property type="entry name" value="Head domain of nucleotide exchange factor GrpE"/>
    <property type="match status" value="1"/>
</dbReference>
<dbReference type="PANTHER" id="PTHR31029">
    <property type="entry name" value="CYCLIN-DEPENDENT KINASE-LIKE PROTEIN"/>
    <property type="match status" value="1"/>
</dbReference>
<dbReference type="InterPro" id="IPR009012">
    <property type="entry name" value="GrpE_head"/>
</dbReference>
<protein>
    <recommendedName>
        <fullName evidence="2">GIL1/IRKI C-terminal domain-containing protein</fullName>
    </recommendedName>
</protein>
<evidence type="ECO:0000256" key="1">
    <source>
        <dbReference type="SAM" id="Phobius"/>
    </source>
</evidence>
<keyword evidence="1" id="KW-1133">Transmembrane helix</keyword>
<reference evidence="3" key="1">
    <citation type="journal article" date="2013" name="J. Plant Res.">
        <title>Effect of fungi and light on seed germination of three Opuntia species from semiarid lands of central Mexico.</title>
        <authorList>
            <person name="Delgado-Sanchez P."/>
            <person name="Jimenez-Bremont J.F."/>
            <person name="Guerrero-Gonzalez Mde L."/>
            <person name="Flores J."/>
        </authorList>
    </citation>
    <scope>NUCLEOTIDE SEQUENCE</scope>
    <source>
        <tissue evidence="3">Cladode</tissue>
    </source>
</reference>
<dbReference type="EMBL" id="GISG01216216">
    <property type="protein sequence ID" value="MBA4662534.1"/>
    <property type="molecule type" value="Transcribed_RNA"/>
</dbReference>
<dbReference type="InterPro" id="IPR056813">
    <property type="entry name" value="GIL1_IRKI_C"/>
</dbReference>
<name>A0A7C9A9S4_OPUST</name>
<keyword evidence="1" id="KW-0472">Membrane</keyword>
<evidence type="ECO:0000313" key="3">
    <source>
        <dbReference type="EMBL" id="MBA4662534.1"/>
    </source>
</evidence>
<dbReference type="Pfam" id="PF24994">
    <property type="entry name" value="GIL1_IRKI_C"/>
    <property type="match status" value="1"/>
</dbReference>
<dbReference type="PANTHER" id="PTHR31029:SF3">
    <property type="entry name" value="IRK-INTERACTING PROTEIN"/>
    <property type="match status" value="1"/>
</dbReference>
<dbReference type="AlphaFoldDB" id="A0A7C9A9S4"/>
<dbReference type="InterPro" id="IPR042316">
    <property type="entry name" value="IRKI-like"/>
</dbReference>
<feature type="transmembrane region" description="Helical" evidence="1">
    <location>
        <begin position="18"/>
        <end position="37"/>
    </location>
</feature>
<sequence length="106" mass="12509">MNCIIVTLDWTKKWPEPLLQSFFVAAKCVWLLHLLAFSFHPALMILRVEENRPFDPHYMEDVFKDKQKGDGPSRVKVMVMPGFYVQDRILRCKVLCRYKSTAQAYI</sequence>
<evidence type="ECO:0000259" key="2">
    <source>
        <dbReference type="Pfam" id="PF24994"/>
    </source>
</evidence>
<reference evidence="3" key="2">
    <citation type="submission" date="2020-07" db="EMBL/GenBank/DDBJ databases">
        <authorList>
            <person name="Vera ALvarez R."/>
            <person name="Arias-Moreno D.M."/>
            <person name="Jimenez-Jacinto V."/>
            <person name="Jimenez-Bremont J.F."/>
            <person name="Swaminathan K."/>
            <person name="Moose S.P."/>
            <person name="Guerrero-Gonzalez M.L."/>
            <person name="Marino-Ramirez L."/>
            <person name="Landsman D."/>
            <person name="Rodriguez-Kessler M."/>
            <person name="Delgado-Sanchez P."/>
        </authorList>
    </citation>
    <scope>NUCLEOTIDE SEQUENCE</scope>
    <source>
        <tissue evidence="3">Cladode</tissue>
    </source>
</reference>
<organism evidence="3">
    <name type="scientific">Opuntia streptacantha</name>
    <name type="common">Prickly pear cactus</name>
    <name type="synonym">Opuntia cardona</name>
    <dbReference type="NCBI Taxonomy" id="393608"/>
    <lineage>
        <taxon>Eukaryota</taxon>
        <taxon>Viridiplantae</taxon>
        <taxon>Streptophyta</taxon>
        <taxon>Embryophyta</taxon>
        <taxon>Tracheophyta</taxon>
        <taxon>Spermatophyta</taxon>
        <taxon>Magnoliopsida</taxon>
        <taxon>eudicotyledons</taxon>
        <taxon>Gunneridae</taxon>
        <taxon>Pentapetalae</taxon>
        <taxon>Caryophyllales</taxon>
        <taxon>Cactineae</taxon>
        <taxon>Cactaceae</taxon>
        <taxon>Opuntioideae</taxon>
        <taxon>Opuntia</taxon>
    </lineage>
</organism>
<feature type="domain" description="GIL1/IRKI C-terminal" evidence="2">
    <location>
        <begin position="45"/>
        <end position="95"/>
    </location>
</feature>
<dbReference type="EMBL" id="GISG01216215">
    <property type="protein sequence ID" value="MBA4662533.1"/>
    <property type="molecule type" value="Transcribed_RNA"/>
</dbReference>
<keyword evidence="1" id="KW-0812">Transmembrane</keyword>